<organism evidence="2 3">
    <name type="scientific">Dioscorea zingiberensis</name>
    <dbReference type="NCBI Taxonomy" id="325984"/>
    <lineage>
        <taxon>Eukaryota</taxon>
        <taxon>Viridiplantae</taxon>
        <taxon>Streptophyta</taxon>
        <taxon>Embryophyta</taxon>
        <taxon>Tracheophyta</taxon>
        <taxon>Spermatophyta</taxon>
        <taxon>Magnoliopsida</taxon>
        <taxon>Liliopsida</taxon>
        <taxon>Dioscoreales</taxon>
        <taxon>Dioscoreaceae</taxon>
        <taxon>Dioscorea</taxon>
    </lineage>
</organism>
<feature type="region of interest" description="Disordered" evidence="1">
    <location>
        <begin position="69"/>
        <end position="105"/>
    </location>
</feature>
<dbReference type="EMBL" id="JAGGNH010000006">
    <property type="protein sequence ID" value="KAJ0969748.1"/>
    <property type="molecule type" value="Genomic_DNA"/>
</dbReference>
<name>A0A9D5CAR9_9LILI</name>
<reference evidence="2" key="1">
    <citation type="submission" date="2021-03" db="EMBL/GenBank/DDBJ databases">
        <authorList>
            <person name="Li Z."/>
            <person name="Yang C."/>
        </authorList>
    </citation>
    <scope>NUCLEOTIDE SEQUENCE</scope>
    <source>
        <strain evidence="2">Dzin_1.0</strain>
        <tissue evidence="2">Leaf</tissue>
    </source>
</reference>
<proteinExistence type="predicted"/>
<protein>
    <submittedName>
        <fullName evidence="2">Uncharacterized protein</fullName>
    </submittedName>
</protein>
<evidence type="ECO:0000313" key="3">
    <source>
        <dbReference type="Proteomes" id="UP001085076"/>
    </source>
</evidence>
<keyword evidence="3" id="KW-1185">Reference proteome</keyword>
<comment type="caution">
    <text evidence="2">The sequence shown here is derived from an EMBL/GenBank/DDBJ whole genome shotgun (WGS) entry which is preliminary data.</text>
</comment>
<accession>A0A9D5CAR9</accession>
<dbReference type="Proteomes" id="UP001085076">
    <property type="component" value="Miscellaneous, Linkage group lg06"/>
</dbReference>
<reference evidence="2" key="2">
    <citation type="journal article" date="2022" name="Hortic Res">
        <title>The genome of Dioscorea zingiberensis sheds light on the biosynthesis, origin and evolution of the medicinally important diosgenin saponins.</title>
        <authorList>
            <person name="Li Y."/>
            <person name="Tan C."/>
            <person name="Li Z."/>
            <person name="Guo J."/>
            <person name="Li S."/>
            <person name="Chen X."/>
            <person name="Wang C."/>
            <person name="Dai X."/>
            <person name="Yang H."/>
            <person name="Song W."/>
            <person name="Hou L."/>
            <person name="Xu J."/>
            <person name="Tong Z."/>
            <person name="Xu A."/>
            <person name="Yuan X."/>
            <person name="Wang W."/>
            <person name="Yang Q."/>
            <person name="Chen L."/>
            <person name="Sun Z."/>
            <person name="Wang K."/>
            <person name="Pan B."/>
            <person name="Chen J."/>
            <person name="Bao Y."/>
            <person name="Liu F."/>
            <person name="Qi X."/>
            <person name="Gang D.R."/>
            <person name="Wen J."/>
            <person name="Li J."/>
        </authorList>
    </citation>
    <scope>NUCLEOTIDE SEQUENCE</scope>
    <source>
        <strain evidence="2">Dzin_1.0</strain>
    </source>
</reference>
<evidence type="ECO:0000313" key="2">
    <source>
        <dbReference type="EMBL" id="KAJ0969748.1"/>
    </source>
</evidence>
<dbReference type="AlphaFoldDB" id="A0A9D5CAR9"/>
<gene>
    <name evidence="2" type="ORF">J5N97_022625</name>
</gene>
<evidence type="ECO:0000256" key="1">
    <source>
        <dbReference type="SAM" id="MobiDB-lite"/>
    </source>
</evidence>
<sequence>MIVANNQQPPSIRHQPLVAARLVISSLFDPVCRRQHPGIKRSPCINFDINTAPASTPGSSVCDASANWRENRHDRASIRPTTSSYSSSALAKDDRRQSPSNLSVL</sequence>